<proteinExistence type="predicted"/>
<dbReference type="AlphaFoldDB" id="A0A0E9X5C2"/>
<dbReference type="EMBL" id="GBXM01011492">
    <property type="protein sequence ID" value="JAH97085.1"/>
    <property type="molecule type" value="Transcribed_RNA"/>
</dbReference>
<sequence>MKTLVLPLTQSHAYAHHMLGLAYVHHTHTHTHSPMHSTGCQTPETDWIRSGFLPPTTLLHILFGEPGG</sequence>
<reference evidence="1" key="2">
    <citation type="journal article" date="2015" name="Fish Shellfish Immunol.">
        <title>Early steps in the European eel (Anguilla anguilla)-Vibrio vulnificus interaction in the gills: Role of the RtxA13 toxin.</title>
        <authorList>
            <person name="Callol A."/>
            <person name="Pajuelo D."/>
            <person name="Ebbesson L."/>
            <person name="Teles M."/>
            <person name="MacKenzie S."/>
            <person name="Amaro C."/>
        </authorList>
    </citation>
    <scope>NUCLEOTIDE SEQUENCE</scope>
</reference>
<evidence type="ECO:0000313" key="1">
    <source>
        <dbReference type="EMBL" id="JAH97085.1"/>
    </source>
</evidence>
<protein>
    <submittedName>
        <fullName evidence="1">Uncharacterized protein</fullName>
    </submittedName>
</protein>
<name>A0A0E9X5C2_ANGAN</name>
<reference evidence="1" key="1">
    <citation type="submission" date="2014-11" db="EMBL/GenBank/DDBJ databases">
        <authorList>
            <person name="Amaro Gonzalez C."/>
        </authorList>
    </citation>
    <scope>NUCLEOTIDE SEQUENCE</scope>
</reference>
<accession>A0A0E9X5C2</accession>
<organism evidence="1">
    <name type="scientific">Anguilla anguilla</name>
    <name type="common">European freshwater eel</name>
    <name type="synonym">Muraena anguilla</name>
    <dbReference type="NCBI Taxonomy" id="7936"/>
    <lineage>
        <taxon>Eukaryota</taxon>
        <taxon>Metazoa</taxon>
        <taxon>Chordata</taxon>
        <taxon>Craniata</taxon>
        <taxon>Vertebrata</taxon>
        <taxon>Euteleostomi</taxon>
        <taxon>Actinopterygii</taxon>
        <taxon>Neopterygii</taxon>
        <taxon>Teleostei</taxon>
        <taxon>Anguilliformes</taxon>
        <taxon>Anguillidae</taxon>
        <taxon>Anguilla</taxon>
    </lineage>
</organism>